<evidence type="ECO:0000313" key="3">
    <source>
        <dbReference type="Proteomes" id="UP001419268"/>
    </source>
</evidence>
<feature type="region of interest" description="Disordered" evidence="1">
    <location>
        <begin position="1"/>
        <end position="34"/>
    </location>
</feature>
<evidence type="ECO:0000256" key="1">
    <source>
        <dbReference type="SAM" id="MobiDB-lite"/>
    </source>
</evidence>
<proteinExistence type="predicted"/>
<evidence type="ECO:0000313" key="2">
    <source>
        <dbReference type="EMBL" id="KAK9165926.1"/>
    </source>
</evidence>
<accession>A0AAP0Q7E5</accession>
<protein>
    <submittedName>
        <fullName evidence="2">Uncharacterized protein</fullName>
    </submittedName>
</protein>
<organism evidence="2 3">
    <name type="scientific">Stephania cephalantha</name>
    <dbReference type="NCBI Taxonomy" id="152367"/>
    <lineage>
        <taxon>Eukaryota</taxon>
        <taxon>Viridiplantae</taxon>
        <taxon>Streptophyta</taxon>
        <taxon>Embryophyta</taxon>
        <taxon>Tracheophyta</taxon>
        <taxon>Spermatophyta</taxon>
        <taxon>Magnoliopsida</taxon>
        <taxon>Ranunculales</taxon>
        <taxon>Menispermaceae</taxon>
        <taxon>Menispermoideae</taxon>
        <taxon>Cissampelideae</taxon>
        <taxon>Stephania</taxon>
    </lineage>
</organism>
<dbReference type="AlphaFoldDB" id="A0AAP0Q7E5"/>
<comment type="caution">
    <text evidence="2">The sequence shown here is derived from an EMBL/GenBank/DDBJ whole genome shotgun (WGS) entry which is preliminary data.</text>
</comment>
<reference evidence="2 3" key="1">
    <citation type="submission" date="2024-01" db="EMBL/GenBank/DDBJ databases">
        <title>Genome assemblies of Stephania.</title>
        <authorList>
            <person name="Yang L."/>
        </authorList>
    </citation>
    <scope>NUCLEOTIDE SEQUENCE [LARGE SCALE GENOMIC DNA]</scope>
    <source>
        <strain evidence="2">JXDWG</strain>
        <tissue evidence="2">Leaf</tissue>
    </source>
</reference>
<dbReference type="EMBL" id="JBBNAG010000001">
    <property type="protein sequence ID" value="KAK9165926.1"/>
    <property type="molecule type" value="Genomic_DNA"/>
</dbReference>
<gene>
    <name evidence="2" type="ORF">Scep_001117</name>
</gene>
<keyword evidence="3" id="KW-1185">Reference proteome</keyword>
<name>A0AAP0Q7E5_9MAGN</name>
<feature type="compositionally biased region" description="Low complexity" evidence="1">
    <location>
        <begin position="9"/>
        <end position="26"/>
    </location>
</feature>
<sequence length="179" mass="19238">MGGYPGPSPHSLLPLCRRSSLPSSHRQAPPLTAAPRHLRVGSRRSAAGSSLLSPWLLLSSLGSPSPLSYCSLAASPAATRCAHRSRPRPRPPACRQLATLLRAASSHRSRVHRLQHRRLADRGLGRPTPKQCTIELAPFCEGHTSDPFGAGTSEGEWGDKLVSESGLIEAWLQSCLYVV</sequence>
<dbReference type="Proteomes" id="UP001419268">
    <property type="component" value="Unassembled WGS sequence"/>
</dbReference>